<dbReference type="InterPro" id="IPR000742">
    <property type="entry name" value="EGF"/>
</dbReference>
<accession>A0A820MAM8</accession>
<dbReference type="EMBL" id="CAJOBO010001375">
    <property type="protein sequence ID" value="CAF4371222.1"/>
    <property type="molecule type" value="Genomic_DNA"/>
</dbReference>
<dbReference type="Gene3D" id="2.10.25.10">
    <property type="entry name" value="Laminin"/>
    <property type="match status" value="1"/>
</dbReference>
<evidence type="ECO:0000313" key="2">
    <source>
        <dbReference type="EMBL" id="CAF4371222.1"/>
    </source>
</evidence>
<comment type="caution">
    <text evidence="2">The sequence shown here is derived from an EMBL/GenBank/DDBJ whole genome shotgun (WGS) entry which is preliminary data.</text>
</comment>
<protein>
    <recommendedName>
        <fullName evidence="1">EGF-like domain-containing protein</fullName>
    </recommendedName>
</protein>
<evidence type="ECO:0000313" key="3">
    <source>
        <dbReference type="Proteomes" id="UP000663851"/>
    </source>
</evidence>
<gene>
    <name evidence="2" type="ORF">HFQ381_LOCUS18073</name>
</gene>
<dbReference type="AlphaFoldDB" id="A0A820MAM8"/>
<reference evidence="2" key="1">
    <citation type="submission" date="2021-02" db="EMBL/GenBank/DDBJ databases">
        <authorList>
            <person name="Nowell W R."/>
        </authorList>
    </citation>
    <scope>NUCLEOTIDE SEQUENCE</scope>
</reference>
<dbReference type="PROSITE" id="PS00022">
    <property type="entry name" value="EGF_1"/>
    <property type="match status" value="1"/>
</dbReference>
<proteinExistence type="predicted"/>
<evidence type="ECO:0000259" key="1">
    <source>
        <dbReference type="PROSITE" id="PS00022"/>
    </source>
</evidence>
<name>A0A820MAM8_9BILA</name>
<dbReference type="Proteomes" id="UP000663851">
    <property type="component" value="Unassembled WGS sequence"/>
</dbReference>
<sequence>MCKMNYCSGNALCKPNYRSLLSGNKLSYCDCPSTHFGHRCELIHDRCISNPCENNGTCFPTLKPNEFSRLCTNQRPNRMVFLSFVSVSGTNHYHGKRCDMKTQALSIKINETFKYDGAVILYFDIHFCALKLILVH</sequence>
<feature type="domain" description="EGF-like" evidence="1">
    <location>
        <begin position="29"/>
        <end position="40"/>
    </location>
</feature>
<organism evidence="2 3">
    <name type="scientific">Rotaria socialis</name>
    <dbReference type="NCBI Taxonomy" id="392032"/>
    <lineage>
        <taxon>Eukaryota</taxon>
        <taxon>Metazoa</taxon>
        <taxon>Spiralia</taxon>
        <taxon>Gnathifera</taxon>
        <taxon>Rotifera</taxon>
        <taxon>Eurotatoria</taxon>
        <taxon>Bdelloidea</taxon>
        <taxon>Philodinida</taxon>
        <taxon>Philodinidae</taxon>
        <taxon>Rotaria</taxon>
    </lineage>
</organism>